<feature type="domain" description="Helicase ATP-binding" evidence="5">
    <location>
        <begin position="178"/>
        <end position="353"/>
    </location>
</feature>
<dbReference type="OrthoDB" id="413460at2759"/>
<dbReference type="CDD" id="cd18793">
    <property type="entry name" value="SF2_C_SNF"/>
    <property type="match status" value="1"/>
</dbReference>
<dbReference type="Proteomes" id="UP001153076">
    <property type="component" value="Unassembled WGS sequence"/>
</dbReference>
<proteinExistence type="predicted"/>
<evidence type="ECO:0008006" key="9">
    <source>
        <dbReference type="Google" id="ProtNLM"/>
    </source>
</evidence>
<keyword evidence="3" id="KW-0539">Nucleus</keyword>
<dbReference type="PANTHER" id="PTHR45629">
    <property type="entry name" value="SNF2/RAD54 FAMILY MEMBER"/>
    <property type="match status" value="1"/>
</dbReference>
<dbReference type="InterPro" id="IPR000330">
    <property type="entry name" value="SNF2_N"/>
</dbReference>
<evidence type="ECO:0000313" key="8">
    <source>
        <dbReference type="Proteomes" id="UP001153076"/>
    </source>
</evidence>
<gene>
    <name evidence="7" type="ORF">Cgig2_021713</name>
</gene>
<dbReference type="FunFam" id="3.40.50.10810:FF:000019">
    <property type="entry name" value="DNA excision repair protein ERCC-6-like 2 isoform X1"/>
    <property type="match status" value="1"/>
</dbReference>
<comment type="caution">
    <text evidence="7">The sequence shown here is derived from an EMBL/GenBank/DDBJ whole genome shotgun (WGS) entry which is preliminary data.</text>
</comment>
<evidence type="ECO:0000313" key="7">
    <source>
        <dbReference type="EMBL" id="KAJ8427568.1"/>
    </source>
</evidence>
<evidence type="ECO:0000259" key="6">
    <source>
        <dbReference type="PROSITE" id="PS51194"/>
    </source>
</evidence>
<dbReference type="GO" id="GO:0016787">
    <property type="term" value="F:hydrolase activity"/>
    <property type="evidence" value="ECO:0007669"/>
    <property type="project" value="UniProtKB-KW"/>
</dbReference>
<name>A0A9Q1H008_9CARY</name>
<evidence type="ECO:0000259" key="5">
    <source>
        <dbReference type="PROSITE" id="PS51192"/>
    </source>
</evidence>
<evidence type="ECO:0000256" key="2">
    <source>
        <dbReference type="ARBA" id="ARBA00022801"/>
    </source>
</evidence>
<feature type="compositionally biased region" description="Low complexity" evidence="4">
    <location>
        <begin position="884"/>
        <end position="896"/>
    </location>
</feature>
<keyword evidence="8" id="KW-1185">Reference proteome</keyword>
<dbReference type="PROSITE" id="PS51194">
    <property type="entry name" value="HELICASE_CTER"/>
    <property type="match status" value="1"/>
</dbReference>
<dbReference type="EMBL" id="JAKOGI010001129">
    <property type="protein sequence ID" value="KAJ8427568.1"/>
    <property type="molecule type" value="Genomic_DNA"/>
</dbReference>
<dbReference type="InterPro" id="IPR049730">
    <property type="entry name" value="SNF2/RAD54-like_C"/>
</dbReference>
<feature type="compositionally biased region" description="Low complexity" evidence="4">
    <location>
        <begin position="14"/>
        <end position="34"/>
    </location>
</feature>
<feature type="domain" description="Helicase C-terminal" evidence="6">
    <location>
        <begin position="675"/>
        <end position="823"/>
    </location>
</feature>
<feature type="region of interest" description="Disordered" evidence="4">
    <location>
        <begin position="66"/>
        <end position="128"/>
    </location>
</feature>
<dbReference type="SMART" id="SM00490">
    <property type="entry name" value="HELICc"/>
    <property type="match status" value="1"/>
</dbReference>
<dbReference type="Pfam" id="PF00176">
    <property type="entry name" value="SNF2-rel_dom"/>
    <property type="match status" value="1"/>
</dbReference>
<comment type="subcellular location">
    <subcellularLocation>
        <location evidence="1">Nucleus</location>
    </subcellularLocation>
</comment>
<dbReference type="PROSITE" id="PS00690">
    <property type="entry name" value="DEAH_ATP_HELICASE"/>
    <property type="match status" value="1"/>
</dbReference>
<sequence length="1020" mass="115616">MSLSTLKETLRLCSNSASSSSTSISSSSQARPSSITDFNNLNPCQIRRIPPKTSISKQLLRLQDSISPPLKLRPKSLPQNLSEAKGVQKSVVERKQSREEKTIPEEDDDEDEEEQEDEDDIDHRGFGRPRLDVFHFGETGPYEPLSLSSPGEIPVIQVPASINCRLLQHQREGVKFLYQLYKNNHGGILGDDMGLGKTIQTIAFLAAVFGKDGESNEPAMLEKNLPQKKGPVLIICPASVLQNWENEFSNWANFRVSIYHGPNRDLILDKAEVQGLEVMITSFDSFRIYGETLSGIAWHIVIVDEAHRLKNEKSKLYIACLGIQTQRRFGLTGTVMQNKIMELFNLFDWVAPGSLGTREHFRDFYEEPLKLGQRSTAPEKFVQVADERKQHLVAVLRKYLLRRTKEETIGNLMLGKEDNVVFCEMSEMQKRAYRRMLQQPEIQCLINKDLPCPCGSPLTRGECHKRTVEDGIIWRYLHRESPDGCNLCPFCTVLPCILKLQQISNHLELIKPNPKDDTDKQKKDADLAREVFGPDIDLVGGHAQNESFMGLSDVQHCGKMRALERLMSSWISHGDKVLLFSYSVRLNHRTCLSLACHYIYATGFNCIGFIRLGPGKMGKEEDDREEEGREVAYDTPEKVEEVVEGEGAKEDQNTPYNRAEATHRFHSVFVARVLDMDPHIFTYCLCQVGHMDMMLDILEKFLIRKGYCFSRLDGSTPTASRQSLVNDFNSSPSKQVFLVSTRAGGLGLNLVSANRVVIFDPNWNPSHDLQAQDRSFRLGQKRHVVVFRLIAAGSLEELVYTRQVYKQQLSNIAVSGKMEKRYFEGVQDHKQFQGELFGLSNLFRDLSDKLFTSEIIELHDKQRDEYTGQGSNCQNMSNLRMHLSSTETSKSSLSDSTVKRPLDSEGATANKPLLEGVGILYSHRYEDIVNLGPGSEVSKTDVPGPDNGLKEVQLPPVRVPKQITGMNKNLSSRESKKRQFSQIAQFMGMTEIEFSKWIMLAASCEREKILRDYKKRRKGE</sequence>
<dbReference type="AlphaFoldDB" id="A0A9Q1H008"/>
<reference evidence="7" key="1">
    <citation type="submission" date="2022-04" db="EMBL/GenBank/DDBJ databases">
        <title>Carnegiea gigantea Genome sequencing and assembly v2.</title>
        <authorList>
            <person name="Copetti D."/>
            <person name="Sanderson M.J."/>
            <person name="Burquez A."/>
            <person name="Wojciechowski M.F."/>
        </authorList>
    </citation>
    <scope>NUCLEOTIDE SEQUENCE</scope>
    <source>
        <strain evidence="7">SGP5-SGP5p</strain>
        <tissue evidence="7">Aerial part</tissue>
    </source>
</reference>
<dbReference type="GO" id="GO:0005524">
    <property type="term" value="F:ATP binding"/>
    <property type="evidence" value="ECO:0007669"/>
    <property type="project" value="InterPro"/>
</dbReference>
<evidence type="ECO:0000256" key="4">
    <source>
        <dbReference type="SAM" id="MobiDB-lite"/>
    </source>
</evidence>
<dbReference type="InterPro" id="IPR002464">
    <property type="entry name" value="DNA/RNA_helicase_DEAH_CS"/>
</dbReference>
<dbReference type="Gene3D" id="3.40.50.10810">
    <property type="entry name" value="Tandem AAA-ATPase domain"/>
    <property type="match status" value="1"/>
</dbReference>
<feature type="compositionally biased region" description="Acidic residues" evidence="4">
    <location>
        <begin position="105"/>
        <end position="120"/>
    </location>
</feature>
<feature type="compositionally biased region" description="Low complexity" evidence="4">
    <location>
        <begin position="67"/>
        <end position="78"/>
    </location>
</feature>
<keyword evidence="2" id="KW-0378">Hydrolase</keyword>
<feature type="region of interest" description="Disordered" evidence="4">
    <location>
        <begin position="883"/>
        <end position="909"/>
    </location>
</feature>
<feature type="region of interest" description="Disordered" evidence="4">
    <location>
        <begin position="1"/>
        <end position="52"/>
    </location>
</feature>
<dbReference type="GO" id="GO:0005634">
    <property type="term" value="C:nucleus"/>
    <property type="evidence" value="ECO:0007669"/>
    <property type="project" value="UniProtKB-SubCell"/>
</dbReference>
<evidence type="ECO:0000256" key="3">
    <source>
        <dbReference type="ARBA" id="ARBA00023242"/>
    </source>
</evidence>
<accession>A0A9Q1H008</accession>
<dbReference type="InterPro" id="IPR050496">
    <property type="entry name" value="SNF2_RAD54_helicase_repair"/>
</dbReference>
<feature type="compositionally biased region" description="Basic and acidic residues" evidence="4">
    <location>
        <begin position="91"/>
        <end position="104"/>
    </location>
</feature>
<dbReference type="SUPFAM" id="SSF52540">
    <property type="entry name" value="P-loop containing nucleoside triphosphate hydrolases"/>
    <property type="match status" value="3"/>
</dbReference>
<dbReference type="InterPro" id="IPR014001">
    <property type="entry name" value="Helicase_ATP-bd"/>
</dbReference>
<dbReference type="Pfam" id="PF00271">
    <property type="entry name" value="Helicase_C"/>
    <property type="match status" value="1"/>
</dbReference>
<dbReference type="Gene3D" id="3.40.50.300">
    <property type="entry name" value="P-loop containing nucleotide triphosphate hydrolases"/>
    <property type="match status" value="2"/>
</dbReference>
<dbReference type="InterPro" id="IPR001650">
    <property type="entry name" value="Helicase_C-like"/>
</dbReference>
<dbReference type="InterPro" id="IPR038718">
    <property type="entry name" value="SNF2-like_sf"/>
</dbReference>
<dbReference type="PROSITE" id="PS51192">
    <property type="entry name" value="HELICASE_ATP_BIND_1"/>
    <property type="match status" value="1"/>
</dbReference>
<dbReference type="SMART" id="SM00487">
    <property type="entry name" value="DEXDc"/>
    <property type="match status" value="1"/>
</dbReference>
<dbReference type="InterPro" id="IPR027417">
    <property type="entry name" value="P-loop_NTPase"/>
</dbReference>
<dbReference type="PANTHER" id="PTHR45629:SF7">
    <property type="entry name" value="DNA EXCISION REPAIR PROTEIN ERCC-6-RELATED"/>
    <property type="match status" value="1"/>
</dbReference>
<organism evidence="7 8">
    <name type="scientific">Carnegiea gigantea</name>
    <dbReference type="NCBI Taxonomy" id="171969"/>
    <lineage>
        <taxon>Eukaryota</taxon>
        <taxon>Viridiplantae</taxon>
        <taxon>Streptophyta</taxon>
        <taxon>Embryophyta</taxon>
        <taxon>Tracheophyta</taxon>
        <taxon>Spermatophyta</taxon>
        <taxon>Magnoliopsida</taxon>
        <taxon>eudicotyledons</taxon>
        <taxon>Gunneridae</taxon>
        <taxon>Pentapetalae</taxon>
        <taxon>Caryophyllales</taxon>
        <taxon>Cactineae</taxon>
        <taxon>Cactaceae</taxon>
        <taxon>Cactoideae</taxon>
        <taxon>Echinocereeae</taxon>
        <taxon>Carnegiea</taxon>
    </lineage>
</organism>
<evidence type="ECO:0000256" key="1">
    <source>
        <dbReference type="ARBA" id="ARBA00004123"/>
    </source>
</evidence>
<protein>
    <recommendedName>
        <fullName evidence="9">Switch 2</fullName>
    </recommendedName>
</protein>